<dbReference type="RefSeq" id="WP_273878425.1">
    <property type="nucleotide sequence ID" value="NZ_JAMDHA010000051.1"/>
</dbReference>
<name>A0A9X4HFS1_9PSED</name>
<protein>
    <submittedName>
        <fullName evidence="1">DUF4174 domain-containing protein</fullName>
    </submittedName>
</protein>
<comment type="caution">
    <text evidence="1">The sequence shown here is derived from an EMBL/GenBank/DDBJ whole genome shotgun (WGS) entry which is preliminary data.</text>
</comment>
<keyword evidence="2" id="KW-1185">Reference proteome</keyword>
<organism evidence="1 2">
    <name type="scientific">Pseudomonas shahriarae</name>
    <dbReference type="NCBI Taxonomy" id="2745512"/>
    <lineage>
        <taxon>Bacteria</taxon>
        <taxon>Pseudomonadati</taxon>
        <taxon>Pseudomonadota</taxon>
        <taxon>Gammaproteobacteria</taxon>
        <taxon>Pseudomonadales</taxon>
        <taxon>Pseudomonadaceae</taxon>
        <taxon>Pseudomonas</taxon>
    </lineage>
</organism>
<gene>
    <name evidence="1" type="ORF">M5G27_29265</name>
</gene>
<evidence type="ECO:0000313" key="2">
    <source>
        <dbReference type="Proteomes" id="UP001148185"/>
    </source>
</evidence>
<dbReference type="EMBL" id="JAMDHA010000051">
    <property type="protein sequence ID" value="MDD1011553.1"/>
    <property type="molecule type" value="Genomic_DNA"/>
</dbReference>
<accession>A0A9X4HFS1</accession>
<sequence>MNAAMNICQAMHDAKLPPPVSESDDQREWLENAAEQLVCGSDVTWKRRSGVALTVTSADYAEHLQTHLNQRQIDGLDDRDSFANLVLAVIVGSPAEALTHAKHLLGSNSPVTQLEAIAADFLRPHAANAVAAEHEAAEDDVDADL</sequence>
<dbReference type="Proteomes" id="UP001148185">
    <property type="component" value="Unassembled WGS sequence"/>
</dbReference>
<dbReference type="AlphaFoldDB" id="A0A9X4HFS1"/>
<proteinExistence type="predicted"/>
<evidence type="ECO:0000313" key="1">
    <source>
        <dbReference type="EMBL" id="MDD1011553.1"/>
    </source>
</evidence>
<reference evidence="1 2" key="1">
    <citation type="submission" date="2022-05" db="EMBL/GenBank/DDBJ databases">
        <title>Novel Pseudomonas spp. Isolated from a Rainbow Trout Aquaculture Facility.</title>
        <authorList>
            <person name="Testerman T."/>
            <person name="Graf J."/>
        </authorList>
    </citation>
    <scope>NUCLEOTIDE SEQUENCE [LARGE SCALE GENOMIC DNA]</scope>
    <source>
        <strain evidence="1 2">ID1042</strain>
    </source>
</reference>